<feature type="region of interest" description="Disordered" evidence="5">
    <location>
        <begin position="217"/>
        <end position="331"/>
    </location>
</feature>
<feature type="transmembrane region" description="Helical" evidence="6">
    <location>
        <begin position="189"/>
        <end position="208"/>
    </location>
</feature>
<keyword evidence="8" id="KW-1185">Reference proteome</keyword>
<keyword evidence="3 6" id="KW-1133">Transmembrane helix</keyword>
<gene>
    <name evidence="7" type="ORF">BCV70DRAFT_197096</name>
</gene>
<feature type="transmembrane region" description="Helical" evidence="6">
    <location>
        <begin position="496"/>
        <end position="519"/>
    </location>
</feature>
<evidence type="ECO:0000256" key="5">
    <source>
        <dbReference type="SAM" id="MobiDB-lite"/>
    </source>
</evidence>
<feature type="transmembrane region" description="Helical" evidence="6">
    <location>
        <begin position="467"/>
        <end position="484"/>
    </location>
</feature>
<dbReference type="STRING" id="1882483.A0A317XZN5"/>
<feature type="transmembrane region" description="Helical" evidence="6">
    <location>
        <begin position="531"/>
        <end position="553"/>
    </location>
</feature>
<dbReference type="AlphaFoldDB" id="A0A317XZN5"/>
<dbReference type="SUPFAM" id="SSF103473">
    <property type="entry name" value="MFS general substrate transporter"/>
    <property type="match status" value="1"/>
</dbReference>
<name>A0A317XZN5_9BASI</name>
<feature type="compositionally biased region" description="Basic and acidic residues" evidence="5">
    <location>
        <begin position="239"/>
        <end position="254"/>
    </location>
</feature>
<accession>A0A317XZN5</accession>
<reference evidence="7 8" key="1">
    <citation type="journal article" date="2018" name="Mol. Biol. Evol.">
        <title>Broad Genomic Sampling Reveals a Smut Pathogenic Ancestry of the Fungal Clade Ustilaginomycotina.</title>
        <authorList>
            <person name="Kijpornyongpan T."/>
            <person name="Mondo S.J."/>
            <person name="Barry K."/>
            <person name="Sandor L."/>
            <person name="Lee J."/>
            <person name="Lipzen A."/>
            <person name="Pangilinan J."/>
            <person name="LaButti K."/>
            <person name="Hainaut M."/>
            <person name="Henrissat B."/>
            <person name="Grigoriev I.V."/>
            <person name="Spatafora J.W."/>
            <person name="Aime M.C."/>
        </authorList>
    </citation>
    <scope>NUCLEOTIDE SEQUENCE [LARGE SCALE GENOMIC DNA]</scope>
    <source>
        <strain evidence="7 8">MCA 3645</strain>
    </source>
</reference>
<feature type="transmembrane region" description="Helical" evidence="6">
    <location>
        <begin position="27"/>
        <end position="46"/>
    </location>
</feature>
<feature type="transmembrane region" description="Helical" evidence="6">
    <location>
        <begin position="158"/>
        <end position="177"/>
    </location>
</feature>
<dbReference type="EMBL" id="KZ819188">
    <property type="protein sequence ID" value="PWZ02829.1"/>
    <property type="molecule type" value="Genomic_DNA"/>
</dbReference>
<protein>
    <submittedName>
        <fullName evidence="7">MFS general substrate transporter</fullName>
    </submittedName>
</protein>
<dbReference type="PANTHER" id="PTHR21576">
    <property type="entry name" value="UNCHARACTERIZED NODULIN-LIKE PROTEIN"/>
    <property type="match status" value="1"/>
</dbReference>
<keyword evidence="2 6" id="KW-0812">Transmembrane</keyword>
<evidence type="ECO:0000313" key="7">
    <source>
        <dbReference type="EMBL" id="PWZ02829.1"/>
    </source>
</evidence>
<dbReference type="InterPro" id="IPR036259">
    <property type="entry name" value="MFS_trans_sf"/>
</dbReference>
<feature type="transmembrane region" description="Helical" evidence="6">
    <location>
        <begin position="344"/>
        <end position="362"/>
    </location>
</feature>
<dbReference type="Pfam" id="PF07690">
    <property type="entry name" value="MFS_1"/>
    <property type="match status" value="1"/>
</dbReference>
<feature type="compositionally biased region" description="Polar residues" evidence="5">
    <location>
        <begin position="319"/>
        <end position="331"/>
    </location>
</feature>
<feature type="transmembrane region" description="Helical" evidence="6">
    <location>
        <begin position="608"/>
        <end position="628"/>
    </location>
</feature>
<evidence type="ECO:0000256" key="1">
    <source>
        <dbReference type="ARBA" id="ARBA00004141"/>
    </source>
</evidence>
<dbReference type="GO" id="GO:0022857">
    <property type="term" value="F:transmembrane transporter activity"/>
    <property type="evidence" value="ECO:0007669"/>
    <property type="project" value="InterPro"/>
</dbReference>
<evidence type="ECO:0000256" key="4">
    <source>
        <dbReference type="ARBA" id="ARBA00023136"/>
    </source>
</evidence>
<feature type="transmembrane region" description="Helical" evidence="6">
    <location>
        <begin position="66"/>
        <end position="86"/>
    </location>
</feature>
<dbReference type="Gene3D" id="1.20.1250.20">
    <property type="entry name" value="MFS general substrate transporter like domains"/>
    <property type="match status" value="2"/>
</dbReference>
<dbReference type="InterPro" id="IPR011701">
    <property type="entry name" value="MFS"/>
</dbReference>
<evidence type="ECO:0000256" key="2">
    <source>
        <dbReference type="ARBA" id="ARBA00022692"/>
    </source>
</evidence>
<evidence type="ECO:0000256" key="6">
    <source>
        <dbReference type="SAM" id="Phobius"/>
    </source>
</evidence>
<feature type="compositionally biased region" description="Low complexity" evidence="5">
    <location>
        <begin position="218"/>
        <end position="231"/>
    </location>
</feature>
<dbReference type="OrthoDB" id="410267at2759"/>
<feature type="transmembrane region" description="Helical" evidence="6">
    <location>
        <begin position="93"/>
        <end position="113"/>
    </location>
</feature>
<organism evidence="7 8">
    <name type="scientific">Testicularia cyperi</name>
    <dbReference type="NCBI Taxonomy" id="1882483"/>
    <lineage>
        <taxon>Eukaryota</taxon>
        <taxon>Fungi</taxon>
        <taxon>Dikarya</taxon>
        <taxon>Basidiomycota</taxon>
        <taxon>Ustilaginomycotina</taxon>
        <taxon>Ustilaginomycetes</taxon>
        <taxon>Ustilaginales</taxon>
        <taxon>Anthracoideaceae</taxon>
        <taxon>Testicularia</taxon>
    </lineage>
</organism>
<dbReference type="InParanoid" id="A0A317XZN5"/>
<comment type="subcellular location">
    <subcellularLocation>
        <location evidence="1">Membrane</location>
        <topology evidence="1">Multi-pass membrane protein</topology>
    </subcellularLocation>
</comment>
<evidence type="ECO:0000313" key="8">
    <source>
        <dbReference type="Proteomes" id="UP000246740"/>
    </source>
</evidence>
<sequence>MTQTVATQGLPRQLSAQERSALKRRKIISLLGSVCVSLSAGSNYAFSSFAPQLQESLHLTSTQINLIGIAGNAGVYLSSPFWGRFIDKRGPRLALISGAILVPIGYAGLSASYTGEWSMHSTSLLFFLNLLTGLGNSGSFTAAMNAQAKSWDGTRRGTATALVLSGFGLSAFFYSSLSHLLFPGNTGDYLLLLAFGSMTSMIIGLALVRIIPTPLEPPAGSASSASPTSPTRGYLRRRTSSDIRARATIWDHPESLSAEQSDDEDESRRNVAGGSQSRATAIAHRHTLAQEADGNADDGVDPEARGLLTGRDESKSRHSSSAGKQVSPETTDISGRELFKQLDFFLIFFLMTLVSGAGLLLINNVGTITKTLWDYNHRNDTTLLAATLIPRSSLVDMAGAPAAMVGPATASTESQMQTLKLSAKSSVQQLQAHQVSAISLCNCAGRILIGLLSDYLVNRTGNAAKRVWLLIVVTTLAFSSQVLAATPDAIQTVDQLLSVSVLTGLAYGTLFGICPVLVFEWFGMAHFSQNYGFVSLSPVVAGNIFNLLFGRIYDSHVPKDGTNNEINTILSLVSSFQKGHGHKGDGGNNDAPSHNHLCMQGEECYRQVFVITSAGCAVAIVLSIILIARRAGLPNALLPNSFRR</sequence>
<evidence type="ECO:0000256" key="3">
    <source>
        <dbReference type="ARBA" id="ARBA00022989"/>
    </source>
</evidence>
<proteinExistence type="predicted"/>
<dbReference type="PANTHER" id="PTHR21576:SF160">
    <property type="entry name" value="NODULIN-LIKE DOMAIN-CONTAINING PROTEIN"/>
    <property type="match status" value="1"/>
</dbReference>
<keyword evidence="4 6" id="KW-0472">Membrane</keyword>
<dbReference type="GO" id="GO:0000329">
    <property type="term" value="C:fungal-type vacuole membrane"/>
    <property type="evidence" value="ECO:0007669"/>
    <property type="project" value="TreeGrafter"/>
</dbReference>
<dbReference type="Proteomes" id="UP000246740">
    <property type="component" value="Unassembled WGS sequence"/>
</dbReference>